<dbReference type="AlphaFoldDB" id="A0A451BEV5"/>
<proteinExistence type="predicted"/>
<dbReference type="EMBL" id="CAADGH010000076">
    <property type="protein sequence ID" value="VFK76812.1"/>
    <property type="molecule type" value="Genomic_DNA"/>
</dbReference>
<protein>
    <submittedName>
        <fullName evidence="3">Uncharacterized protein</fullName>
    </submittedName>
</protein>
<name>A0A451BEV5_9GAMM</name>
<evidence type="ECO:0000313" key="1">
    <source>
        <dbReference type="EMBL" id="VFK30967.1"/>
    </source>
</evidence>
<accession>A0A451BEV5</accession>
<dbReference type="EMBL" id="CAADFO010000074">
    <property type="protein sequence ID" value="VFK30980.1"/>
    <property type="molecule type" value="Genomic_DNA"/>
</dbReference>
<evidence type="ECO:0000313" key="2">
    <source>
        <dbReference type="EMBL" id="VFK30980.1"/>
    </source>
</evidence>
<dbReference type="EMBL" id="CAADFQ010000019">
    <property type="protein sequence ID" value="VFK30967.1"/>
    <property type="molecule type" value="Genomic_DNA"/>
</dbReference>
<organism evidence="3">
    <name type="scientific">Candidatus Kentrum sp. MB</name>
    <dbReference type="NCBI Taxonomy" id="2138164"/>
    <lineage>
        <taxon>Bacteria</taxon>
        <taxon>Pseudomonadati</taxon>
        <taxon>Pseudomonadota</taxon>
        <taxon>Gammaproteobacteria</taxon>
        <taxon>Candidatus Kentrum</taxon>
    </lineage>
</organism>
<sequence>MSTGPKYSTRTYNPLKMDILIVISDWNIPFRFYVGRETNRSAFMYAVQYFMFIFHSNDHIVGSDTLDNEKAPAVS</sequence>
<reference evidence="3" key="1">
    <citation type="submission" date="2019-02" db="EMBL/GenBank/DDBJ databases">
        <authorList>
            <person name="Gruber-Vodicka R. H."/>
            <person name="Seah K. B. B."/>
        </authorList>
    </citation>
    <scope>NUCLEOTIDE SEQUENCE</scope>
    <source>
        <strain evidence="2">BECK_BZ197</strain>
        <strain evidence="3">BECK_BZ198</strain>
        <strain evidence="1">BECK_BZ199</strain>
    </source>
</reference>
<evidence type="ECO:0000313" key="3">
    <source>
        <dbReference type="EMBL" id="VFK76812.1"/>
    </source>
</evidence>
<gene>
    <name evidence="2" type="ORF">BECKMB1821G_GA0114241_107411</name>
    <name evidence="3" type="ORF">BECKMB1821H_GA0114242_107611</name>
    <name evidence="1" type="ORF">BECKMB1821I_GA0114274_101936</name>
</gene>